<keyword evidence="4" id="KW-0010">Activator</keyword>
<evidence type="ECO:0000256" key="4">
    <source>
        <dbReference type="ARBA" id="ARBA00023159"/>
    </source>
</evidence>
<dbReference type="EMBL" id="CP019437">
    <property type="protein sequence ID" value="AQS48766.1"/>
    <property type="molecule type" value="Genomic_DNA"/>
</dbReference>
<comment type="similarity">
    <text evidence="1">Belongs to the LysR transcriptional regulatory family.</text>
</comment>
<dbReference type="SUPFAM" id="SSF46785">
    <property type="entry name" value="Winged helix' DNA-binding domain"/>
    <property type="match status" value="1"/>
</dbReference>
<dbReference type="InterPro" id="IPR036388">
    <property type="entry name" value="WH-like_DNA-bd_sf"/>
</dbReference>
<sequence>MDKPRLPTLRQLEYFRALADAGNFRKAAERVGVSQPSLSQQIVNLEDTLGAALVERGRSGAVLTAAGREVRARIDGILDEVAALAGLAEHTRAGLAGTYRLGASATFGPYLLPSVVRRLHAEHPELRLFIRDGQPSALLDDLRAGRLDLVLTQLPVLSSDFTVTRLFREPLQLAVAGDHRLAEKTNVEDADLAGETLLVLSNGFSLHAQLVELAREMKTTLRQDYEGSSLDALRQMVAMNMGITLLPALYAHSEVEQAGRDIALVPFRRGRVMRSIGLVTRRSARIPPVFAEVIREVVRTDFAKVLHPES</sequence>
<keyword evidence="3" id="KW-0238">DNA-binding</keyword>
<keyword evidence="8" id="KW-1185">Reference proteome</keyword>
<accession>A0ABM6IJA9</accession>
<dbReference type="RefSeq" id="WP_075775585.1">
    <property type="nucleotide sequence ID" value="NZ_CP019437.1"/>
</dbReference>
<dbReference type="PANTHER" id="PTHR30346">
    <property type="entry name" value="TRANSCRIPTIONAL DUAL REGULATOR HCAR-RELATED"/>
    <property type="match status" value="1"/>
</dbReference>
<name>A0ABM6IJA9_9RHOB</name>
<dbReference type="InterPro" id="IPR005119">
    <property type="entry name" value="LysR_subst-bd"/>
</dbReference>
<dbReference type="PRINTS" id="PR00039">
    <property type="entry name" value="HTHLYSR"/>
</dbReference>
<dbReference type="CDD" id="cd08411">
    <property type="entry name" value="PBP2_OxyR"/>
    <property type="match status" value="1"/>
</dbReference>
<reference evidence="7 8" key="1">
    <citation type="submission" date="2017-01" db="EMBL/GenBank/DDBJ databases">
        <title>The complete genome sequence of a sulfur-oxidizing marine bacterium Thioclava sp. 25B10_4T.</title>
        <authorList>
            <person name="Liu Y."/>
            <person name="Lai Q."/>
            <person name="Shao Z."/>
        </authorList>
    </citation>
    <scope>NUCLEOTIDE SEQUENCE [LARGE SCALE GENOMIC DNA]</scope>
    <source>
        <strain evidence="7 8">25B10_4</strain>
    </source>
</reference>
<dbReference type="InterPro" id="IPR036390">
    <property type="entry name" value="WH_DNA-bd_sf"/>
</dbReference>
<evidence type="ECO:0000259" key="6">
    <source>
        <dbReference type="PROSITE" id="PS50931"/>
    </source>
</evidence>
<evidence type="ECO:0000256" key="3">
    <source>
        <dbReference type="ARBA" id="ARBA00023125"/>
    </source>
</evidence>
<proteinExistence type="inferred from homology"/>
<dbReference type="Gene3D" id="1.10.10.10">
    <property type="entry name" value="Winged helix-like DNA-binding domain superfamily/Winged helix DNA-binding domain"/>
    <property type="match status" value="1"/>
</dbReference>
<keyword evidence="5" id="KW-0804">Transcription</keyword>
<evidence type="ECO:0000256" key="1">
    <source>
        <dbReference type="ARBA" id="ARBA00009437"/>
    </source>
</evidence>
<evidence type="ECO:0000313" key="7">
    <source>
        <dbReference type="EMBL" id="AQS48766.1"/>
    </source>
</evidence>
<feature type="domain" description="HTH lysR-type" evidence="6">
    <location>
        <begin position="7"/>
        <end position="64"/>
    </location>
</feature>
<dbReference type="Gene3D" id="3.40.190.10">
    <property type="entry name" value="Periplasmic binding protein-like II"/>
    <property type="match status" value="2"/>
</dbReference>
<organism evidence="7 8">
    <name type="scientific">Thioclava nitratireducens</name>
    <dbReference type="NCBI Taxonomy" id="1915078"/>
    <lineage>
        <taxon>Bacteria</taxon>
        <taxon>Pseudomonadati</taxon>
        <taxon>Pseudomonadota</taxon>
        <taxon>Alphaproteobacteria</taxon>
        <taxon>Rhodobacterales</taxon>
        <taxon>Paracoccaceae</taxon>
        <taxon>Thioclava</taxon>
    </lineage>
</organism>
<dbReference type="PROSITE" id="PS50931">
    <property type="entry name" value="HTH_LYSR"/>
    <property type="match status" value="1"/>
</dbReference>
<dbReference type="Pfam" id="PF03466">
    <property type="entry name" value="LysR_substrate"/>
    <property type="match status" value="1"/>
</dbReference>
<gene>
    <name evidence="7" type="ORF">BMG03_13910</name>
</gene>
<dbReference type="Proteomes" id="UP000185622">
    <property type="component" value="Chromosome"/>
</dbReference>
<evidence type="ECO:0000313" key="8">
    <source>
        <dbReference type="Proteomes" id="UP000185622"/>
    </source>
</evidence>
<dbReference type="PANTHER" id="PTHR30346:SF26">
    <property type="entry name" value="HYDROGEN PEROXIDE-INDUCIBLE GENES ACTIVATOR"/>
    <property type="match status" value="1"/>
</dbReference>
<keyword evidence="2" id="KW-0805">Transcription regulation</keyword>
<dbReference type="Pfam" id="PF00126">
    <property type="entry name" value="HTH_1"/>
    <property type="match status" value="1"/>
</dbReference>
<protein>
    <recommendedName>
        <fullName evidence="6">HTH lysR-type domain-containing protein</fullName>
    </recommendedName>
</protein>
<dbReference type="InterPro" id="IPR000847">
    <property type="entry name" value="LysR_HTH_N"/>
</dbReference>
<evidence type="ECO:0000256" key="5">
    <source>
        <dbReference type="ARBA" id="ARBA00023163"/>
    </source>
</evidence>
<evidence type="ECO:0000256" key="2">
    <source>
        <dbReference type="ARBA" id="ARBA00023015"/>
    </source>
</evidence>
<dbReference type="SUPFAM" id="SSF53850">
    <property type="entry name" value="Periplasmic binding protein-like II"/>
    <property type="match status" value="1"/>
</dbReference>